<gene>
    <name evidence="6" type="ORF">HUG12_14955</name>
</gene>
<dbReference type="RefSeq" id="WP_179269545.1">
    <property type="nucleotide sequence ID" value="NZ_CP058579.1"/>
</dbReference>
<accession>A0A7D5QCZ5</accession>
<keyword evidence="4" id="KW-0862">Zinc</keyword>
<dbReference type="InterPro" id="IPR002933">
    <property type="entry name" value="Peptidase_M20"/>
</dbReference>
<evidence type="ECO:0000256" key="1">
    <source>
        <dbReference type="ARBA" id="ARBA00001947"/>
    </source>
</evidence>
<dbReference type="Gene3D" id="3.30.70.360">
    <property type="match status" value="1"/>
</dbReference>
<dbReference type="OrthoDB" id="64254at2157"/>
<keyword evidence="2" id="KW-0479">Metal-binding</keyword>
<dbReference type="Pfam" id="PF01546">
    <property type="entry name" value="Peptidase_M20"/>
    <property type="match status" value="1"/>
</dbReference>
<dbReference type="Gene3D" id="3.40.630.10">
    <property type="entry name" value="Zn peptidases"/>
    <property type="match status" value="1"/>
</dbReference>
<dbReference type="GeneID" id="56038784"/>
<dbReference type="AlphaFoldDB" id="A0A7D5QCZ5"/>
<evidence type="ECO:0000313" key="6">
    <source>
        <dbReference type="EMBL" id="QLG62960.1"/>
    </source>
</evidence>
<reference evidence="6 7" key="1">
    <citation type="submission" date="2020-06" db="EMBL/GenBank/DDBJ databases">
        <title>NJ-3-1, isolated from saline soil.</title>
        <authorList>
            <person name="Cui H.L."/>
            <person name="Shi X."/>
        </authorList>
    </citation>
    <scope>NUCLEOTIDE SEQUENCE [LARGE SCALE GENOMIC DNA]</scope>
    <source>
        <strain evidence="6 7">NJ-3-1</strain>
    </source>
</reference>
<dbReference type="InterPro" id="IPR036264">
    <property type="entry name" value="Bact_exopeptidase_dim_dom"/>
</dbReference>
<organism evidence="6 7">
    <name type="scientific">Halorarum salinum</name>
    <dbReference type="NCBI Taxonomy" id="2743089"/>
    <lineage>
        <taxon>Archaea</taxon>
        <taxon>Methanobacteriati</taxon>
        <taxon>Methanobacteriota</taxon>
        <taxon>Stenosarchaea group</taxon>
        <taxon>Halobacteria</taxon>
        <taxon>Halobacteriales</taxon>
        <taxon>Haloferacaceae</taxon>
        <taxon>Halorarum</taxon>
    </lineage>
</organism>
<comment type="cofactor">
    <cofactor evidence="1">
        <name>Zn(2+)</name>
        <dbReference type="ChEBI" id="CHEBI:29105"/>
    </cofactor>
</comment>
<name>A0A7D5QCZ5_9EURY</name>
<feature type="domain" description="Peptidase M20 dimerisation" evidence="5">
    <location>
        <begin position="169"/>
        <end position="275"/>
    </location>
</feature>
<dbReference type="EMBL" id="CP058579">
    <property type="protein sequence ID" value="QLG62960.1"/>
    <property type="molecule type" value="Genomic_DNA"/>
</dbReference>
<dbReference type="Proteomes" id="UP000509626">
    <property type="component" value="Chromosome"/>
</dbReference>
<sequence>MTRAFDPVGFLTGAVPIDSHESVEPMREFLVETLAEAGEDPVVDAAGNVRASKGDDGGPHLVLNTHVDTVPPGLPVEREGDVLRGRGACDAKGPLAALLAAFLAVEPSGGRLTLAVTPDEETYSTGAHALVTGEAVGVGGPGTGDARVDPLDGDLFVVGEPTDCDVCTAARGRFEGTLTLSGSAAHAAEPESGVNAVAALGNALPAVDRFDDGREPHPRLGPPTLVATGVSGGEATNQVPAEARMTLDRRSVPPETAEGFRASLAAAVREAAPDDVGVEFALTERETPFLEAFDTDPEHDLVRAVADAAAAVGAGGDGEVRPFGAATEASYFAPAPTVVFGPGRLADDEGAVAHADREYVRLDRVRTAAAAATRAVDELVG</sequence>
<dbReference type="NCBIfam" id="NF006402">
    <property type="entry name" value="PRK08651.1-5"/>
    <property type="match status" value="1"/>
</dbReference>
<dbReference type="SUPFAM" id="SSF53187">
    <property type="entry name" value="Zn-dependent exopeptidases"/>
    <property type="match status" value="1"/>
</dbReference>
<dbReference type="SUPFAM" id="SSF55031">
    <property type="entry name" value="Bacterial exopeptidase dimerisation domain"/>
    <property type="match status" value="1"/>
</dbReference>
<keyword evidence="7" id="KW-1185">Reference proteome</keyword>
<dbReference type="GO" id="GO:0016787">
    <property type="term" value="F:hydrolase activity"/>
    <property type="evidence" value="ECO:0007669"/>
    <property type="project" value="UniProtKB-KW"/>
</dbReference>
<protein>
    <submittedName>
        <fullName evidence="6">M20/M25/M40 family metallo-hydrolase</fullName>
    </submittedName>
</protein>
<dbReference type="Pfam" id="PF07687">
    <property type="entry name" value="M20_dimer"/>
    <property type="match status" value="1"/>
</dbReference>
<evidence type="ECO:0000256" key="4">
    <source>
        <dbReference type="ARBA" id="ARBA00022833"/>
    </source>
</evidence>
<evidence type="ECO:0000256" key="2">
    <source>
        <dbReference type="ARBA" id="ARBA00022723"/>
    </source>
</evidence>
<dbReference type="PROSITE" id="PS00759">
    <property type="entry name" value="ARGE_DAPE_CPG2_2"/>
    <property type="match status" value="1"/>
</dbReference>
<dbReference type="CDD" id="cd08659">
    <property type="entry name" value="M20_ArgE_DapE-like"/>
    <property type="match status" value="1"/>
</dbReference>
<dbReference type="InterPro" id="IPR001261">
    <property type="entry name" value="ArgE/DapE_CS"/>
</dbReference>
<dbReference type="GO" id="GO:0046872">
    <property type="term" value="F:metal ion binding"/>
    <property type="evidence" value="ECO:0007669"/>
    <property type="project" value="UniProtKB-KW"/>
</dbReference>
<dbReference type="InterPro" id="IPR050072">
    <property type="entry name" value="Peptidase_M20A"/>
</dbReference>
<dbReference type="KEGG" id="halu:HUG12_14955"/>
<evidence type="ECO:0000313" key="7">
    <source>
        <dbReference type="Proteomes" id="UP000509626"/>
    </source>
</evidence>
<dbReference type="PANTHER" id="PTHR43808">
    <property type="entry name" value="ACETYLORNITHINE DEACETYLASE"/>
    <property type="match status" value="1"/>
</dbReference>
<dbReference type="InterPro" id="IPR011650">
    <property type="entry name" value="Peptidase_M20_dimer"/>
</dbReference>
<proteinExistence type="predicted"/>
<keyword evidence="3 6" id="KW-0378">Hydrolase</keyword>
<evidence type="ECO:0000259" key="5">
    <source>
        <dbReference type="Pfam" id="PF07687"/>
    </source>
</evidence>
<evidence type="ECO:0000256" key="3">
    <source>
        <dbReference type="ARBA" id="ARBA00022801"/>
    </source>
</evidence>